<comment type="caution">
    <text evidence="7">The sequence shown here is derived from an EMBL/GenBank/DDBJ whole genome shotgun (WGS) entry which is preliminary data.</text>
</comment>
<keyword evidence="4 6" id="KW-1133">Transmembrane helix</keyword>
<feature type="transmembrane region" description="Helical" evidence="6">
    <location>
        <begin position="98"/>
        <end position="120"/>
    </location>
</feature>
<evidence type="ECO:0000256" key="1">
    <source>
        <dbReference type="ARBA" id="ARBA00004651"/>
    </source>
</evidence>
<keyword evidence="8" id="KW-1185">Reference proteome</keyword>
<feature type="transmembrane region" description="Helical" evidence="6">
    <location>
        <begin position="161"/>
        <end position="183"/>
    </location>
</feature>
<evidence type="ECO:0000256" key="3">
    <source>
        <dbReference type="ARBA" id="ARBA00022692"/>
    </source>
</evidence>
<dbReference type="RefSeq" id="WP_116754868.1">
    <property type="nucleotide sequence ID" value="NZ_JBHUEX010000001.1"/>
</dbReference>
<accession>A0A2V1HVR4</accession>
<proteinExistence type="predicted"/>
<feature type="transmembrane region" description="Helical" evidence="6">
    <location>
        <begin position="339"/>
        <end position="360"/>
    </location>
</feature>
<keyword evidence="5 6" id="KW-0472">Membrane</keyword>
<evidence type="ECO:0000313" key="8">
    <source>
        <dbReference type="Proteomes" id="UP000244893"/>
    </source>
</evidence>
<dbReference type="GO" id="GO:0005886">
    <property type="term" value="C:plasma membrane"/>
    <property type="evidence" value="ECO:0007669"/>
    <property type="project" value="UniProtKB-SubCell"/>
</dbReference>
<dbReference type="OrthoDB" id="137613at2"/>
<keyword evidence="2" id="KW-1003">Cell membrane</keyword>
<sequence>MTSTEAPSASNARRAVLGVPAIAFLVVSAASPLSVALGSAPLALLFGGPGAAVGFLVIGVVLALFAVAFLPMTRYVAAPGAFYSYIERGLGRASGNGAALMTLLAYASLAVCGFALFGVYGSTVLTGVAGVATPWWIPALVAVAIVVALGQLNIQVNARLLGVLLVIEMVVLAVISVSILVQGGAMGLSLDAFAPQNVFTPTIAIAILFAFASCLGIESTVVYRAEARDPDRTIKRSLFVVIAFIALFHTFFLWLLVQAAGPDVMTVFGADPAGAVLAIADRYAGPWASTVLVLLVLVSILASCLAFHNMLNRYAAKLAGDRLLPRAFATITKRGAPRVGGLTQGALAVVVIAVSLVLNLDPYLQTYILVSTPGVVGMLVTMTLTALAALVFFIRTSEVARRRILIAVSAVSTALFSGLVLIVVQQLDYLTGLGPVANTLLVLPPVIAFAAGALVTVARSRNTALAPAPVARASETIES</sequence>
<evidence type="ECO:0000256" key="6">
    <source>
        <dbReference type="SAM" id="Phobius"/>
    </source>
</evidence>
<comment type="subcellular location">
    <subcellularLocation>
        <location evidence="1">Cell membrane</location>
        <topology evidence="1">Multi-pass membrane protein</topology>
    </subcellularLocation>
</comment>
<feature type="transmembrane region" description="Helical" evidence="6">
    <location>
        <begin position="366"/>
        <end position="392"/>
    </location>
</feature>
<feature type="transmembrane region" description="Helical" evidence="6">
    <location>
        <begin position="237"/>
        <end position="257"/>
    </location>
</feature>
<gene>
    <name evidence="7" type="ORF">DDQ50_00940</name>
</gene>
<keyword evidence="3 6" id="KW-0812">Transmembrane</keyword>
<dbReference type="Pfam" id="PF13520">
    <property type="entry name" value="AA_permease_2"/>
    <property type="match status" value="1"/>
</dbReference>
<feature type="transmembrane region" description="Helical" evidence="6">
    <location>
        <begin position="203"/>
        <end position="225"/>
    </location>
</feature>
<name>A0A2V1HVR4_9MICO</name>
<dbReference type="Proteomes" id="UP000244893">
    <property type="component" value="Unassembled WGS sequence"/>
</dbReference>
<dbReference type="InterPro" id="IPR002293">
    <property type="entry name" value="AA/rel_permease1"/>
</dbReference>
<organism evidence="7 8">
    <name type="scientific">Amnibacterium flavum</name>
    <dbReference type="NCBI Taxonomy" id="2173173"/>
    <lineage>
        <taxon>Bacteria</taxon>
        <taxon>Bacillati</taxon>
        <taxon>Actinomycetota</taxon>
        <taxon>Actinomycetes</taxon>
        <taxon>Micrococcales</taxon>
        <taxon>Microbacteriaceae</taxon>
        <taxon>Amnibacterium</taxon>
    </lineage>
</organism>
<dbReference type="PIRSF" id="PIRSF006060">
    <property type="entry name" value="AA_transporter"/>
    <property type="match status" value="1"/>
</dbReference>
<reference evidence="7 8" key="1">
    <citation type="submission" date="2018-05" db="EMBL/GenBank/DDBJ databases">
        <title>Amnibacterium sp. M8JJ-5, whole genome shotgun sequence.</title>
        <authorList>
            <person name="Tuo L."/>
        </authorList>
    </citation>
    <scope>NUCLEOTIDE SEQUENCE [LARGE SCALE GENOMIC DNA]</scope>
    <source>
        <strain evidence="7 8">M8JJ-5</strain>
    </source>
</reference>
<dbReference type="GO" id="GO:0022857">
    <property type="term" value="F:transmembrane transporter activity"/>
    <property type="evidence" value="ECO:0007669"/>
    <property type="project" value="InterPro"/>
</dbReference>
<feature type="transmembrane region" description="Helical" evidence="6">
    <location>
        <begin position="135"/>
        <end position="154"/>
    </location>
</feature>
<dbReference type="PANTHER" id="PTHR42770:SF16">
    <property type="entry name" value="AMINO ACID PERMEASE"/>
    <property type="match status" value="1"/>
</dbReference>
<protein>
    <submittedName>
        <fullName evidence="7">Amino acid transporter</fullName>
    </submittedName>
</protein>
<feature type="transmembrane region" description="Helical" evidence="6">
    <location>
        <begin position="404"/>
        <end position="424"/>
    </location>
</feature>
<feature type="transmembrane region" description="Helical" evidence="6">
    <location>
        <begin position="436"/>
        <end position="457"/>
    </location>
</feature>
<evidence type="ECO:0000313" key="7">
    <source>
        <dbReference type="EMBL" id="PVZ95130.1"/>
    </source>
</evidence>
<dbReference type="EMBL" id="QEOP01000001">
    <property type="protein sequence ID" value="PVZ95130.1"/>
    <property type="molecule type" value="Genomic_DNA"/>
</dbReference>
<dbReference type="AlphaFoldDB" id="A0A2V1HVR4"/>
<evidence type="ECO:0000256" key="4">
    <source>
        <dbReference type="ARBA" id="ARBA00022989"/>
    </source>
</evidence>
<evidence type="ECO:0000256" key="2">
    <source>
        <dbReference type="ARBA" id="ARBA00022475"/>
    </source>
</evidence>
<dbReference type="InterPro" id="IPR050367">
    <property type="entry name" value="APC_superfamily"/>
</dbReference>
<dbReference type="PANTHER" id="PTHR42770">
    <property type="entry name" value="AMINO ACID TRANSPORTER-RELATED"/>
    <property type="match status" value="1"/>
</dbReference>
<dbReference type="Gene3D" id="1.20.1740.10">
    <property type="entry name" value="Amino acid/polyamine transporter I"/>
    <property type="match status" value="1"/>
</dbReference>
<evidence type="ECO:0000256" key="5">
    <source>
        <dbReference type="ARBA" id="ARBA00023136"/>
    </source>
</evidence>
<feature type="transmembrane region" description="Helical" evidence="6">
    <location>
        <begin position="53"/>
        <end position="77"/>
    </location>
</feature>
<feature type="transmembrane region" description="Helical" evidence="6">
    <location>
        <begin position="287"/>
        <end position="307"/>
    </location>
</feature>